<dbReference type="AlphaFoldDB" id="A0A0L0WEB0"/>
<evidence type="ECO:0000256" key="1">
    <source>
        <dbReference type="SAM" id="MobiDB-lite"/>
    </source>
</evidence>
<dbReference type="STRING" id="1503.CLPU_2c02560"/>
<sequence>MLSDRIDTYSKYKNNKEELKNQKYPTPAQYKKEYKFLKEVDSLALANVQLNLDKAYKNFFRDKSVGFPKYKSKKSNRHSFTTNNQNGMVQNL</sequence>
<proteinExistence type="predicted"/>
<feature type="compositionally biased region" description="Polar residues" evidence="1">
    <location>
        <begin position="78"/>
        <end position="92"/>
    </location>
</feature>
<reference evidence="3" key="1">
    <citation type="submission" date="2015-07" db="EMBL/GenBank/DDBJ databases">
        <title>Draft genome sequence of the purine-degrading Gottschalkia purinilyticum DSM 1384 (formerly Clostridium purinilyticum).</title>
        <authorList>
            <person name="Poehlein A."/>
            <person name="Schiel-Bengelsdorf B."/>
            <person name="Bengelsdorf F.R."/>
            <person name="Daniel R."/>
            <person name="Duerre P."/>
        </authorList>
    </citation>
    <scope>NUCLEOTIDE SEQUENCE [LARGE SCALE GENOMIC DNA]</scope>
    <source>
        <strain evidence="3">DSM 1384</strain>
    </source>
</reference>
<gene>
    <name evidence="2" type="ORF">CLPU_2c02560</name>
</gene>
<evidence type="ECO:0000313" key="2">
    <source>
        <dbReference type="EMBL" id="KNF09804.1"/>
    </source>
</evidence>
<organism evidence="2 3">
    <name type="scientific">Gottschalkia purinilytica</name>
    <name type="common">Clostridium purinilyticum</name>
    <dbReference type="NCBI Taxonomy" id="1503"/>
    <lineage>
        <taxon>Bacteria</taxon>
        <taxon>Bacillati</taxon>
        <taxon>Bacillota</taxon>
        <taxon>Tissierellia</taxon>
        <taxon>Tissierellales</taxon>
        <taxon>Gottschalkiaceae</taxon>
        <taxon>Gottschalkia</taxon>
    </lineage>
</organism>
<dbReference type="Proteomes" id="UP000037267">
    <property type="component" value="Unassembled WGS sequence"/>
</dbReference>
<dbReference type="EMBL" id="LGSS01000002">
    <property type="protein sequence ID" value="KNF09804.1"/>
    <property type="molecule type" value="Genomic_DNA"/>
</dbReference>
<name>A0A0L0WEB0_GOTPU</name>
<feature type="region of interest" description="Disordered" evidence="1">
    <location>
        <begin position="70"/>
        <end position="92"/>
    </location>
</feature>
<keyword evidence="3" id="KW-1185">Reference proteome</keyword>
<evidence type="ECO:0000313" key="3">
    <source>
        <dbReference type="Proteomes" id="UP000037267"/>
    </source>
</evidence>
<accession>A0A0L0WEB0</accession>
<comment type="caution">
    <text evidence="2">The sequence shown here is derived from an EMBL/GenBank/DDBJ whole genome shotgun (WGS) entry which is preliminary data.</text>
</comment>
<dbReference type="PATRIC" id="fig|1503.3.peg.1755"/>
<protein>
    <submittedName>
        <fullName evidence="2">Putative transposase</fullName>
    </submittedName>
</protein>